<accession>A0ABW0PR29</accession>
<feature type="signal peptide" evidence="4">
    <location>
        <begin position="1"/>
        <end position="26"/>
    </location>
</feature>
<keyword evidence="3" id="KW-0574">Periplasm</keyword>
<evidence type="ECO:0000256" key="1">
    <source>
        <dbReference type="ARBA" id="ARBA00004418"/>
    </source>
</evidence>
<name>A0ABW0PR29_9HYPH</name>
<dbReference type="Pfam" id="PF13416">
    <property type="entry name" value="SBP_bac_8"/>
    <property type="match status" value="1"/>
</dbReference>
<evidence type="ECO:0000256" key="4">
    <source>
        <dbReference type="SAM" id="SignalP"/>
    </source>
</evidence>
<comment type="caution">
    <text evidence="5">The sequence shown here is derived from an EMBL/GenBank/DDBJ whole genome shotgun (WGS) entry which is preliminary data.</text>
</comment>
<evidence type="ECO:0000256" key="2">
    <source>
        <dbReference type="ARBA" id="ARBA00008520"/>
    </source>
</evidence>
<proteinExistence type="inferred from homology"/>
<comment type="subcellular location">
    <subcellularLocation>
        <location evidence="1">Periplasm</location>
    </subcellularLocation>
</comment>
<dbReference type="InterPro" id="IPR050490">
    <property type="entry name" value="Bact_solute-bd_prot1"/>
</dbReference>
<keyword evidence="4" id="KW-0732">Signal</keyword>
<reference evidence="6" key="1">
    <citation type="journal article" date="2019" name="Int. J. Syst. Evol. Microbiol.">
        <title>The Global Catalogue of Microorganisms (GCM) 10K type strain sequencing project: providing services to taxonomists for standard genome sequencing and annotation.</title>
        <authorList>
            <consortium name="The Broad Institute Genomics Platform"/>
            <consortium name="The Broad Institute Genome Sequencing Center for Infectious Disease"/>
            <person name="Wu L."/>
            <person name="Ma J."/>
        </authorList>
    </citation>
    <scope>NUCLEOTIDE SEQUENCE [LARGE SCALE GENOMIC DNA]</scope>
    <source>
        <strain evidence="6">KACC 12633</strain>
    </source>
</reference>
<evidence type="ECO:0000313" key="5">
    <source>
        <dbReference type="EMBL" id="MFC5514908.1"/>
    </source>
</evidence>
<dbReference type="SUPFAM" id="SSF53850">
    <property type="entry name" value="Periplasmic binding protein-like II"/>
    <property type="match status" value="1"/>
</dbReference>
<dbReference type="PANTHER" id="PTHR43649:SF12">
    <property type="entry name" value="DIACETYLCHITOBIOSE BINDING PROTEIN DASA"/>
    <property type="match status" value="1"/>
</dbReference>
<dbReference type="PANTHER" id="PTHR43649">
    <property type="entry name" value="ARABINOSE-BINDING PROTEIN-RELATED"/>
    <property type="match status" value="1"/>
</dbReference>
<evidence type="ECO:0000256" key="3">
    <source>
        <dbReference type="ARBA" id="ARBA00022764"/>
    </source>
</evidence>
<evidence type="ECO:0000313" key="6">
    <source>
        <dbReference type="Proteomes" id="UP001596150"/>
    </source>
</evidence>
<keyword evidence="6" id="KW-1185">Reference proteome</keyword>
<organism evidence="5 6">
    <name type="scientific">Kaistia terrae</name>
    <dbReference type="NCBI Taxonomy" id="537017"/>
    <lineage>
        <taxon>Bacteria</taxon>
        <taxon>Pseudomonadati</taxon>
        <taxon>Pseudomonadota</taxon>
        <taxon>Alphaproteobacteria</taxon>
        <taxon>Hyphomicrobiales</taxon>
        <taxon>Kaistiaceae</taxon>
        <taxon>Kaistia</taxon>
    </lineage>
</organism>
<feature type="chain" id="PRO_5045220748" evidence="4">
    <location>
        <begin position="27"/>
        <end position="442"/>
    </location>
</feature>
<dbReference type="RefSeq" id="WP_266342928.1">
    <property type="nucleotide sequence ID" value="NZ_JAPKNH010000002.1"/>
</dbReference>
<protein>
    <submittedName>
        <fullName evidence="5">ABC transporter substrate-binding protein</fullName>
    </submittedName>
</protein>
<gene>
    <name evidence="5" type="ORF">ACFPP9_03915</name>
</gene>
<dbReference type="InterPro" id="IPR006059">
    <property type="entry name" value="SBP"/>
</dbReference>
<dbReference type="Proteomes" id="UP001596150">
    <property type="component" value="Unassembled WGS sequence"/>
</dbReference>
<dbReference type="Gene3D" id="3.40.190.10">
    <property type="entry name" value="Periplasmic binding protein-like II"/>
    <property type="match status" value="2"/>
</dbReference>
<sequence>MYGSIVKRALFASTMLLGLASGSALAQDKTVITMWDQFFSAAPNKLMDEFVAEFEAAHPDVQIKRNVLDTDSIRATLPSALASGQGPDIFYYDAGPAFLGPLVQAGLVADLTQEYAARGWDKALVTWPVERVTYNGKIWGVPNEIEYTNVYVDLAVLDKIGMKDKLVPAEGHPDLLTLASLDDFTAMMKAAKDGGVIPIAFGNRDPGRGGHLFSYFLTLTAGKDFVDTILFGDGRWDDPKVIAAWDLYKSFNDAGFYPPSPNAISYDEGNALFFNGGAASNITGTWLVGDIVDQVPEASNFDFFLLPSASKDLPLSAAAGIGSTFAVSDKSAHKKEALDFLGFLMSKEAGKRWLEQANIVPPIQDLDTDSMKLSPMLKRVVAGASLPLSYNLDVVMPAEWNQAMTAGTQSLLDGSSTSAAVSAAMQTAWEKAKAEGKIWKAR</sequence>
<comment type="similarity">
    <text evidence="2">Belongs to the bacterial solute-binding protein 1 family.</text>
</comment>
<dbReference type="EMBL" id="JBHSML010000002">
    <property type="protein sequence ID" value="MFC5514908.1"/>
    <property type="molecule type" value="Genomic_DNA"/>
</dbReference>